<dbReference type="OrthoDB" id="9767239at2"/>
<dbReference type="InterPro" id="IPR029058">
    <property type="entry name" value="AB_hydrolase_fold"/>
</dbReference>
<reference evidence="2 3" key="1">
    <citation type="submission" date="2016-10" db="EMBL/GenBank/DDBJ databases">
        <authorList>
            <person name="de Groot N.N."/>
        </authorList>
    </citation>
    <scope>NUCLEOTIDE SEQUENCE [LARGE SCALE GENOMIC DNA]</scope>
    <source>
        <strain evidence="2 3">DSM 21800</strain>
    </source>
</reference>
<sequence>MRSDDLAYLLHRPDGGSEPLPLVIFLHGAGERGDDLELVAVHGPPRQVSQGQELPFVMAAPQCPADTRWEDHQESLFGLIDELVATLPIDPDRVCLTGLSMGGSGTWSLAARQPGRFAAIAPICGRGDPATADRLTGLPIWAFHNTDDPIVPIAGTTGIVEAIEAAGGDIRATINPVGGHDAWTAAYDDRSLYDWLLDHRRAAVDDGINAG</sequence>
<accession>A0A1H1SD54</accession>
<dbReference type="AlphaFoldDB" id="A0A1H1SD54"/>
<dbReference type="Gene3D" id="3.40.50.1820">
    <property type="entry name" value="alpha/beta hydrolase"/>
    <property type="match status" value="1"/>
</dbReference>
<evidence type="ECO:0000313" key="2">
    <source>
        <dbReference type="EMBL" id="SDS45793.1"/>
    </source>
</evidence>
<keyword evidence="1" id="KW-0732">Signal</keyword>
<dbReference type="GO" id="GO:0016787">
    <property type="term" value="F:hydrolase activity"/>
    <property type="evidence" value="ECO:0007669"/>
    <property type="project" value="UniProtKB-KW"/>
</dbReference>
<gene>
    <name evidence="2" type="ORF">SAMN04489812_1966</name>
</gene>
<dbReference type="PANTHER" id="PTHR43037:SF1">
    <property type="entry name" value="BLL1128 PROTEIN"/>
    <property type="match status" value="1"/>
</dbReference>
<dbReference type="PANTHER" id="PTHR43037">
    <property type="entry name" value="UNNAMED PRODUCT-RELATED"/>
    <property type="match status" value="1"/>
</dbReference>
<keyword evidence="2" id="KW-0378">Hydrolase</keyword>
<dbReference type="Pfam" id="PF00756">
    <property type="entry name" value="Esterase"/>
    <property type="match status" value="1"/>
</dbReference>
<keyword evidence="3" id="KW-1185">Reference proteome</keyword>
<dbReference type="InterPro" id="IPR050955">
    <property type="entry name" value="Plant_Biomass_Hydrol_Est"/>
</dbReference>
<evidence type="ECO:0000256" key="1">
    <source>
        <dbReference type="ARBA" id="ARBA00022729"/>
    </source>
</evidence>
<name>A0A1H1SD54_9ACTN</name>
<dbReference type="EMBL" id="LT629772">
    <property type="protein sequence ID" value="SDS45793.1"/>
    <property type="molecule type" value="Genomic_DNA"/>
</dbReference>
<dbReference type="Proteomes" id="UP000199103">
    <property type="component" value="Chromosome I"/>
</dbReference>
<organism evidence="2 3">
    <name type="scientific">Microlunatus soli</name>
    <dbReference type="NCBI Taxonomy" id="630515"/>
    <lineage>
        <taxon>Bacteria</taxon>
        <taxon>Bacillati</taxon>
        <taxon>Actinomycetota</taxon>
        <taxon>Actinomycetes</taxon>
        <taxon>Propionibacteriales</taxon>
        <taxon>Propionibacteriaceae</taxon>
        <taxon>Microlunatus</taxon>
    </lineage>
</organism>
<dbReference type="SUPFAM" id="SSF53474">
    <property type="entry name" value="alpha/beta-Hydrolases"/>
    <property type="match status" value="1"/>
</dbReference>
<dbReference type="STRING" id="630515.SAMN04489812_1966"/>
<dbReference type="ESTHER" id="9actn-a0a1h1sd54">
    <property type="family name" value="5_AlphaBeta_hydrolase"/>
</dbReference>
<protein>
    <submittedName>
        <fullName evidence="2">Alpha/beta hydrolase family protein</fullName>
    </submittedName>
</protein>
<evidence type="ECO:0000313" key="3">
    <source>
        <dbReference type="Proteomes" id="UP000199103"/>
    </source>
</evidence>
<proteinExistence type="predicted"/>
<dbReference type="InterPro" id="IPR000801">
    <property type="entry name" value="Esterase-like"/>
</dbReference>